<protein>
    <submittedName>
        <fullName evidence="11">Leucine-rich repeat-containing protein 6</fullName>
    </submittedName>
</protein>
<dbReference type="SUPFAM" id="SSF52058">
    <property type="entry name" value="L domain-like"/>
    <property type="match status" value="1"/>
</dbReference>
<dbReference type="PANTHER" id="PTHR18849">
    <property type="entry name" value="LEUCINE RICH REPEAT PROTEIN"/>
    <property type="match status" value="1"/>
</dbReference>
<organism evidence="11">
    <name type="scientific">Hydra vulgaris</name>
    <name type="common">Hydra</name>
    <name type="synonym">Hydra attenuata</name>
    <dbReference type="NCBI Taxonomy" id="6087"/>
    <lineage>
        <taxon>Eukaryota</taxon>
        <taxon>Metazoa</taxon>
        <taxon>Cnidaria</taxon>
        <taxon>Hydrozoa</taxon>
        <taxon>Hydroidolina</taxon>
        <taxon>Anthoathecata</taxon>
        <taxon>Aplanulata</taxon>
        <taxon>Hydridae</taxon>
        <taxon>Hydra</taxon>
    </lineage>
</organism>
<evidence type="ECO:0000259" key="10">
    <source>
        <dbReference type="SMART" id="SM00446"/>
    </source>
</evidence>
<keyword evidence="7" id="KW-0969">Cilium</keyword>
<dbReference type="FunFam" id="3.80.10.10:FF:000052">
    <property type="entry name" value="Leucine rich repeat containing 6"/>
    <property type="match status" value="1"/>
</dbReference>
<keyword evidence="5" id="KW-0677">Repeat</keyword>
<evidence type="ECO:0000256" key="4">
    <source>
        <dbReference type="ARBA" id="ARBA00022614"/>
    </source>
</evidence>
<evidence type="ECO:0000313" key="11">
    <source>
        <dbReference type="EMBL" id="CDG69031.1"/>
    </source>
</evidence>
<evidence type="ECO:0000256" key="3">
    <source>
        <dbReference type="ARBA" id="ARBA00022490"/>
    </source>
</evidence>
<comment type="subcellular location">
    <subcellularLocation>
        <location evidence="1">Cell projection</location>
        <location evidence="1">Cilium</location>
    </subcellularLocation>
    <subcellularLocation>
        <location evidence="2">Cytoplasm</location>
    </subcellularLocation>
</comment>
<dbReference type="PANTHER" id="PTHR18849:SF0">
    <property type="entry name" value="CILIA- AND FLAGELLA-ASSOCIATED PROTEIN 410-RELATED"/>
    <property type="match status" value="1"/>
</dbReference>
<reference evidence="11" key="1">
    <citation type="journal article" date="2013" name="Genome Biol. Evol.">
        <title>Punctuated emergences of genetic and phenotypic innovations in eumetazoan, bilaterian, euteleostome, and hominidae ancestors.</title>
        <authorList>
            <person name="Wenger Y."/>
            <person name="Galliot B."/>
        </authorList>
    </citation>
    <scope>NUCLEOTIDE SEQUENCE</scope>
    <source>
        <tissue evidence="11">Whole animals</tissue>
    </source>
</reference>
<dbReference type="Gene3D" id="3.80.10.10">
    <property type="entry name" value="Ribonuclease Inhibitor"/>
    <property type="match status" value="1"/>
</dbReference>
<dbReference type="InterPro" id="IPR001611">
    <property type="entry name" value="Leu-rich_rpt"/>
</dbReference>
<sequence>MVFITEDLVRKRAEHNNCELSTLEEVSLHQLDIEKIEYLDKWCREIRILYLQSNLIMKIENLSRLKKLEYLNLALNNITLIENLNYCESLAKLDLTVNFIGKVTSVENLKYNGYLTCLYLTGNPCTDFIEYRNYVIATLPQLTHLDGQEISKKERILAMQNIIELRCDMLRQEKTYFEKKEKENLDILKEAVSHQSDSSNKTLQTDKGDFWSKPCKYTPESRLETHKYLEEQKKAKENEKCKFGNLEVPKRLLRYFNDEGKPLNINQPQISFKLEDDEENAQYILDVGCYKHLDPSLIDIDLQPSYVRITLKGKVFQLVFDEEVSPDRSSAKRSKVTGSLVLTLAKAKALIRCKKKEPVMPSTVYSSNVSENKKHKKLEVEKKTLDIYNICVNENDKTSEVKFRKKPPNQKYLKALENFTDDISVPPLE</sequence>
<dbReference type="InterPro" id="IPR032675">
    <property type="entry name" value="LRR_dom_sf"/>
</dbReference>
<evidence type="ECO:0000256" key="7">
    <source>
        <dbReference type="ARBA" id="ARBA00023069"/>
    </source>
</evidence>
<dbReference type="AlphaFoldDB" id="T2MAE7"/>
<keyword evidence="8" id="KW-0966">Cell projection</keyword>
<gene>
    <name evidence="11" type="primary">LRRC6</name>
</gene>
<dbReference type="Pfam" id="PF23602">
    <property type="entry name" value="CS_DNAAF11_C"/>
    <property type="match status" value="1"/>
</dbReference>
<dbReference type="InterPro" id="IPR056496">
    <property type="entry name" value="CS_DNAAF11_C"/>
</dbReference>
<dbReference type="InterPro" id="IPR003603">
    <property type="entry name" value="U2A'_phosphoprotein32A_C"/>
</dbReference>
<evidence type="ECO:0000256" key="1">
    <source>
        <dbReference type="ARBA" id="ARBA00004138"/>
    </source>
</evidence>
<evidence type="ECO:0000256" key="6">
    <source>
        <dbReference type="ARBA" id="ARBA00023054"/>
    </source>
</evidence>
<dbReference type="OrthoDB" id="10250990at2759"/>
<dbReference type="EMBL" id="HAAD01002799">
    <property type="protein sequence ID" value="CDG69031.1"/>
    <property type="molecule type" value="mRNA"/>
</dbReference>
<dbReference type="KEGG" id="hmg:100208159"/>
<keyword evidence="3" id="KW-0963">Cytoplasm</keyword>
<evidence type="ECO:0000256" key="2">
    <source>
        <dbReference type="ARBA" id="ARBA00004496"/>
    </source>
</evidence>
<name>T2MAE7_HYDVU</name>
<evidence type="ECO:0000256" key="5">
    <source>
        <dbReference type="ARBA" id="ARBA00022737"/>
    </source>
</evidence>
<comment type="similarity">
    <text evidence="9">Belongs to the tilB family.</text>
</comment>
<dbReference type="PROSITE" id="PS51450">
    <property type="entry name" value="LRR"/>
    <property type="match status" value="2"/>
</dbReference>
<proteinExistence type="evidence at transcript level"/>
<dbReference type="GO" id="GO:0005737">
    <property type="term" value="C:cytoplasm"/>
    <property type="evidence" value="ECO:0007669"/>
    <property type="project" value="UniProtKB-SubCell"/>
</dbReference>
<dbReference type="OMA" id="QHRAVIV"/>
<dbReference type="Pfam" id="PF14580">
    <property type="entry name" value="LRR_9"/>
    <property type="match status" value="1"/>
</dbReference>
<accession>T2MAE7</accession>
<evidence type="ECO:0000256" key="9">
    <source>
        <dbReference type="ARBA" id="ARBA00049982"/>
    </source>
</evidence>
<keyword evidence="6" id="KW-0175">Coiled coil</keyword>
<dbReference type="GO" id="GO:0036158">
    <property type="term" value="P:outer dynein arm assembly"/>
    <property type="evidence" value="ECO:0007669"/>
    <property type="project" value="TreeGrafter"/>
</dbReference>
<dbReference type="GO" id="GO:0005929">
    <property type="term" value="C:cilium"/>
    <property type="evidence" value="ECO:0007669"/>
    <property type="project" value="UniProtKB-SubCell"/>
</dbReference>
<dbReference type="SMART" id="SM00446">
    <property type="entry name" value="LRRcap"/>
    <property type="match status" value="1"/>
</dbReference>
<evidence type="ECO:0000256" key="8">
    <source>
        <dbReference type="ARBA" id="ARBA00023273"/>
    </source>
</evidence>
<feature type="domain" description="U2A'/phosphoprotein 32 family A C-terminal" evidence="10">
    <location>
        <begin position="128"/>
        <end position="146"/>
    </location>
</feature>
<keyword evidence="4" id="KW-0433">Leucine-rich repeat</keyword>
<dbReference type="SMART" id="SM00365">
    <property type="entry name" value="LRR_SD22"/>
    <property type="match status" value="3"/>
</dbReference>